<sequence length="285" mass="32356">MREGSTEGSAQLAENWQRNRKGYIVAVIASLHLICLLNELYLEAAQIRFHAATRSECFRQTCLYIFAMVAQSVMFFMMAVDYLLAVAMPLKHLLLSSVPYVFYMCIPSFLLASFTIATSVFFMNDDPLDFCTPIQALPQNAEWLTSVVNVLNIGVLIVHLSVIALLGTSRRNRKALTPRGQQESADTRSITSEDMKMMKSFTMLVTVFVCSWCFSTIITHIALKYLPSGLSLAVQTYTVILALPTYCQCYFVSYILSPRHRSAYRKQQRILFPCLFRTSERNDPT</sequence>
<keyword evidence="8" id="KW-1185">Reference proteome</keyword>
<dbReference type="EMBL" id="UZAF01019056">
    <property type="protein sequence ID" value="VDO57263.1"/>
    <property type="molecule type" value="Genomic_DNA"/>
</dbReference>
<name>A0A158QQR4_HAEPC</name>
<dbReference type="InterPro" id="IPR000276">
    <property type="entry name" value="GPCR_Rhodpsn"/>
</dbReference>
<keyword evidence="4 5" id="KW-0472">Membrane</keyword>
<evidence type="ECO:0000256" key="4">
    <source>
        <dbReference type="ARBA" id="ARBA00023136"/>
    </source>
</evidence>
<feature type="transmembrane region" description="Helical" evidence="5">
    <location>
        <begin position="235"/>
        <end position="256"/>
    </location>
</feature>
<feature type="domain" description="G-protein coupled receptors family 1 profile" evidence="6">
    <location>
        <begin position="1"/>
        <end position="212"/>
    </location>
</feature>
<comment type="subcellular location">
    <subcellularLocation>
        <location evidence="1">Membrane</location>
    </subcellularLocation>
</comment>
<keyword evidence="2 5" id="KW-0812">Transmembrane</keyword>
<evidence type="ECO:0000313" key="9">
    <source>
        <dbReference type="WBParaSite" id="HPLM_0001562601-mRNA-1"/>
    </source>
</evidence>
<protein>
    <submittedName>
        <fullName evidence="9">G_PROTEIN_RECEP_F1_2 domain-containing protein</fullName>
    </submittedName>
</protein>
<feature type="transmembrane region" description="Helical" evidence="5">
    <location>
        <begin position="143"/>
        <end position="166"/>
    </location>
</feature>
<evidence type="ECO:0000313" key="8">
    <source>
        <dbReference type="Proteomes" id="UP000268014"/>
    </source>
</evidence>
<accession>A0A158QQR4</accession>
<keyword evidence="3 5" id="KW-1133">Transmembrane helix</keyword>
<dbReference type="AlphaFoldDB" id="A0A158QQR4"/>
<feature type="transmembrane region" description="Helical" evidence="5">
    <location>
        <begin position="100"/>
        <end position="123"/>
    </location>
</feature>
<evidence type="ECO:0000259" key="6">
    <source>
        <dbReference type="PROSITE" id="PS50262"/>
    </source>
</evidence>
<dbReference type="SUPFAM" id="SSF81321">
    <property type="entry name" value="Family A G protein-coupled receptor-like"/>
    <property type="match status" value="1"/>
</dbReference>
<feature type="transmembrane region" description="Helical" evidence="5">
    <location>
        <begin position="62"/>
        <end position="88"/>
    </location>
</feature>
<evidence type="ECO:0000256" key="5">
    <source>
        <dbReference type="SAM" id="Phobius"/>
    </source>
</evidence>
<evidence type="ECO:0000313" key="7">
    <source>
        <dbReference type="EMBL" id="VDO57263.1"/>
    </source>
</evidence>
<dbReference type="OrthoDB" id="9975554at2759"/>
<feature type="transmembrane region" description="Helical" evidence="5">
    <location>
        <begin position="21"/>
        <end position="42"/>
    </location>
</feature>
<evidence type="ECO:0000256" key="1">
    <source>
        <dbReference type="ARBA" id="ARBA00004370"/>
    </source>
</evidence>
<reference evidence="7 8" key="2">
    <citation type="submission" date="2018-11" db="EMBL/GenBank/DDBJ databases">
        <authorList>
            <consortium name="Pathogen Informatics"/>
        </authorList>
    </citation>
    <scope>NUCLEOTIDE SEQUENCE [LARGE SCALE GENOMIC DNA]</scope>
    <source>
        <strain evidence="7 8">MHpl1</strain>
    </source>
</reference>
<dbReference type="OMA" id="REQFHWI"/>
<dbReference type="WBParaSite" id="HPLM_0001562601-mRNA-1">
    <property type="protein sequence ID" value="HPLM_0001562601-mRNA-1"/>
    <property type="gene ID" value="HPLM_0001562601"/>
</dbReference>
<dbReference type="GO" id="GO:0004930">
    <property type="term" value="F:G protein-coupled receptor activity"/>
    <property type="evidence" value="ECO:0007669"/>
    <property type="project" value="InterPro"/>
</dbReference>
<dbReference type="Gene3D" id="1.20.1070.10">
    <property type="entry name" value="Rhodopsin 7-helix transmembrane proteins"/>
    <property type="match status" value="1"/>
</dbReference>
<dbReference type="Pfam" id="PF10320">
    <property type="entry name" value="7TM_GPCR_Srsx"/>
    <property type="match status" value="1"/>
</dbReference>
<reference evidence="9" key="1">
    <citation type="submission" date="2016-04" db="UniProtKB">
        <authorList>
            <consortium name="WormBaseParasite"/>
        </authorList>
    </citation>
    <scope>IDENTIFICATION</scope>
</reference>
<dbReference type="CDD" id="cd00637">
    <property type="entry name" value="7tm_classA_rhodopsin-like"/>
    <property type="match status" value="1"/>
</dbReference>
<proteinExistence type="predicted"/>
<dbReference type="InterPro" id="IPR017452">
    <property type="entry name" value="GPCR_Rhodpsn_7TM"/>
</dbReference>
<dbReference type="InterPro" id="IPR047130">
    <property type="entry name" value="7TM_GPCR_Srsx_nematod"/>
</dbReference>
<dbReference type="PANTHER" id="PTHR23360:SF5">
    <property type="entry name" value="G-PROTEIN COUPLED RECEPTORS FAMILY 1 PROFILE DOMAIN-CONTAINING PROTEIN"/>
    <property type="match status" value="1"/>
</dbReference>
<dbReference type="Proteomes" id="UP000268014">
    <property type="component" value="Unassembled WGS sequence"/>
</dbReference>
<feature type="transmembrane region" description="Helical" evidence="5">
    <location>
        <begin position="201"/>
        <end position="223"/>
    </location>
</feature>
<dbReference type="PROSITE" id="PS50262">
    <property type="entry name" value="G_PROTEIN_RECEP_F1_2"/>
    <property type="match status" value="1"/>
</dbReference>
<organism evidence="9">
    <name type="scientific">Haemonchus placei</name>
    <name type="common">Barber's pole worm</name>
    <dbReference type="NCBI Taxonomy" id="6290"/>
    <lineage>
        <taxon>Eukaryota</taxon>
        <taxon>Metazoa</taxon>
        <taxon>Ecdysozoa</taxon>
        <taxon>Nematoda</taxon>
        <taxon>Chromadorea</taxon>
        <taxon>Rhabditida</taxon>
        <taxon>Rhabditina</taxon>
        <taxon>Rhabditomorpha</taxon>
        <taxon>Strongyloidea</taxon>
        <taxon>Trichostrongylidae</taxon>
        <taxon>Haemonchus</taxon>
    </lineage>
</organism>
<dbReference type="InterPro" id="IPR019424">
    <property type="entry name" value="7TM_GPCR_Srsx"/>
</dbReference>
<dbReference type="SMART" id="SM01381">
    <property type="entry name" value="7TM_GPCR_Srsx"/>
    <property type="match status" value="1"/>
</dbReference>
<evidence type="ECO:0000256" key="3">
    <source>
        <dbReference type="ARBA" id="ARBA00022989"/>
    </source>
</evidence>
<dbReference type="GO" id="GO:0016020">
    <property type="term" value="C:membrane"/>
    <property type="evidence" value="ECO:0007669"/>
    <property type="project" value="UniProtKB-SubCell"/>
</dbReference>
<gene>
    <name evidence="7" type="ORF">HPLM_LOCUS15618</name>
</gene>
<dbReference type="PANTHER" id="PTHR23360">
    <property type="entry name" value="G-PROTEIN COUPLED RECEPTORS FAMILY 1 PROFILE DOMAIN-CONTAINING PROTEIN-RELATED"/>
    <property type="match status" value="1"/>
</dbReference>
<evidence type="ECO:0000256" key="2">
    <source>
        <dbReference type="ARBA" id="ARBA00022692"/>
    </source>
</evidence>